<feature type="compositionally biased region" description="Basic residues" evidence="1">
    <location>
        <begin position="117"/>
        <end position="126"/>
    </location>
</feature>
<dbReference type="InterPro" id="IPR036388">
    <property type="entry name" value="WH-like_DNA-bd_sf"/>
</dbReference>
<dbReference type="SUPFAM" id="SSF52172">
    <property type="entry name" value="CheY-like"/>
    <property type="match status" value="1"/>
</dbReference>
<dbReference type="OrthoDB" id="9808843at2"/>
<evidence type="ECO:0000313" key="3">
    <source>
        <dbReference type="EMBL" id="SDN20560.1"/>
    </source>
</evidence>
<evidence type="ECO:0000259" key="2">
    <source>
        <dbReference type="PROSITE" id="PS50921"/>
    </source>
</evidence>
<protein>
    <submittedName>
        <fullName evidence="3">Response regulator NasT</fullName>
    </submittedName>
</protein>
<dbReference type="Pfam" id="PF03861">
    <property type="entry name" value="ANTAR"/>
    <property type="match status" value="1"/>
</dbReference>
<dbReference type="EMBL" id="FNHZ01000008">
    <property type="protein sequence ID" value="SDN20560.1"/>
    <property type="molecule type" value="Genomic_DNA"/>
</dbReference>
<accession>A0A1G9ZGN5</accession>
<keyword evidence="4" id="KW-1185">Reference proteome</keyword>
<dbReference type="GO" id="GO:0003723">
    <property type="term" value="F:RNA binding"/>
    <property type="evidence" value="ECO:0007669"/>
    <property type="project" value="InterPro"/>
</dbReference>
<dbReference type="RefSeq" id="WP_027431889.1">
    <property type="nucleotide sequence ID" value="NZ_FNHZ01000008.1"/>
</dbReference>
<dbReference type="InterPro" id="IPR005561">
    <property type="entry name" value="ANTAR"/>
</dbReference>
<dbReference type="InterPro" id="IPR011006">
    <property type="entry name" value="CheY-like_superfamily"/>
</dbReference>
<name>A0A1G9ZGN5_9FIRM</name>
<reference evidence="4" key="1">
    <citation type="submission" date="2016-10" db="EMBL/GenBank/DDBJ databases">
        <authorList>
            <person name="Varghese N."/>
            <person name="Submissions S."/>
        </authorList>
    </citation>
    <scope>NUCLEOTIDE SEQUENCE [LARGE SCALE GENOMIC DNA]</scope>
    <source>
        <strain evidence="4">M83</strain>
    </source>
</reference>
<proteinExistence type="predicted"/>
<organism evidence="3 4">
    <name type="scientific">Lachnospira pectinoschiza</name>
    <dbReference type="NCBI Taxonomy" id="28052"/>
    <lineage>
        <taxon>Bacteria</taxon>
        <taxon>Bacillati</taxon>
        <taxon>Bacillota</taxon>
        <taxon>Clostridia</taxon>
        <taxon>Lachnospirales</taxon>
        <taxon>Lachnospiraceae</taxon>
        <taxon>Lachnospira</taxon>
    </lineage>
</organism>
<dbReference type="SMART" id="SM01012">
    <property type="entry name" value="ANTAR"/>
    <property type="match status" value="1"/>
</dbReference>
<sequence length="183" mass="20843">MATIIVAFPKLEEARAIRNLLIRKGFDVAMPLTSGAQVINQADSLASGIIVCGYKLSDNMVYTDLNEYKPKSFEMLLVTSQNRWEECRDNNIVCLGTPLKANELVSTLEMMIQSQIRTRKKKRSTPTKRSPEEQRIIDDAKHLLMERNNMSEPEAFRYIQKCSMDSGNSMVESARMVIGLYEE</sequence>
<dbReference type="Proteomes" id="UP000187651">
    <property type="component" value="Unassembled WGS sequence"/>
</dbReference>
<dbReference type="AlphaFoldDB" id="A0A1G9ZGN5"/>
<evidence type="ECO:0000313" key="4">
    <source>
        <dbReference type="Proteomes" id="UP000187651"/>
    </source>
</evidence>
<gene>
    <name evidence="3" type="ORF">SAMN05216544_2141</name>
</gene>
<evidence type="ECO:0000256" key="1">
    <source>
        <dbReference type="SAM" id="MobiDB-lite"/>
    </source>
</evidence>
<feature type="domain" description="ANTAR" evidence="2">
    <location>
        <begin position="117"/>
        <end position="178"/>
    </location>
</feature>
<dbReference type="Gene3D" id="1.10.10.10">
    <property type="entry name" value="Winged helix-like DNA-binding domain superfamily/Winged helix DNA-binding domain"/>
    <property type="match status" value="1"/>
</dbReference>
<feature type="region of interest" description="Disordered" evidence="1">
    <location>
        <begin position="115"/>
        <end position="134"/>
    </location>
</feature>
<dbReference type="PROSITE" id="PS50921">
    <property type="entry name" value="ANTAR"/>
    <property type="match status" value="1"/>
</dbReference>